<keyword evidence="1" id="KW-0812">Transmembrane</keyword>
<evidence type="ECO:0000256" key="1">
    <source>
        <dbReference type="SAM" id="Phobius"/>
    </source>
</evidence>
<feature type="transmembrane region" description="Helical" evidence="1">
    <location>
        <begin position="14"/>
        <end position="32"/>
    </location>
</feature>
<name>W7FFV1_PLAFA</name>
<dbReference type="EMBL" id="KE123536">
    <property type="protein sequence ID" value="EUT72694.1"/>
    <property type="molecule type" value="Genomic_DNA"/>
</dbReference>
<gene>
    <name evidence="2" type="ORF">PFAG_06033</name>
</gene>
<keyword evidence="1" id="KW-1133">Transmembrane helix</keyword>
<dbReference type="Proteomes" id="UP000030666">
    <property type="component" value="Unassembled WGS sequence"/>
</dbReference>
<feature type="non-terminal residue" evidence="2">
    <location>
        <position position="51"/>
    </location>
</feature>
<accession>W7FFV1</accession>
<protein>
    <submittedName>
        <fullName evidence="2">Uncharacterized protein</fullName>
    </submittedName>
</protein>
<organism evidence="2">
    <name type="scientific">Plasmodium falciparum Santa Lucia</name>
    <dbReference type="NCBI Taxonomy" id="478859"/>
    <lineage>
        <taxon>Eukaryota</taxon>
        <taxon>Sar</taxon>
        <taxon>Alveolata</taxon>
        <taxon>Apicomplexa</taxon>
        <taxon>Aconoidasida</taxon>
        <taxon>Haemosporida</taxon>
        <taxon>Plasmodiidae</taxon>
        <taxon>Plasmodium</taxon>
        <taxon>Plasmodium (Laverania)</taxon>
    </lineage>
</organism>
<reference evidence="2" key="1">
    <citation type="submission" date="2013-02" db="EMBL/GenBank/DDBJ databases">
        <title>The Genome Sequence of Plasmodium falciparum Santa Lucia.</title>
        <authorList>
            <consortium name="The Broad Institute Genome Sequencing Platform"/>
            <consortium name="The Broad Institute Genome Sequencing Center for Infectious Disease"/>
            <person name="Neafsey D."/>
            <person name="Cheeseman I."/>
            <person name="Volkman S."/>
            <person name="Adams J."/>
            <person name="Walker B."/>
            <person name="Young S.K."/>
            <person name="Zeng Q."/>
            <person name="Gargeya S."/>
            <person name="Fitzgerald M."/>
            <person name="Haas B."/>
            <person name="Abouelleil A."/>
            <person name="Alvarado L."/>
            <person name="Arachchi H.M."/>
            <person name="Berlin A.M."/>
            <person name="Chapman S.B."/>
            <person name="Dewar J."/>
            <person name="Goldberg J."/>
            <person name="Griggs A."/>
            <person name="Gujja S."/>
            <person name="Hansen M."/>
            <person name="Howarth C."/>
            <person name="Imamovic A."/>
            <person name="Larimer J."/>
            <person name="McCowan C."/>
            <person name="Murphy C."/>
            <person name="Neiman D."/>
            <person name="Pearson M."/>
            <person name="Priest M."/>
            <person name="Roberts A."/>
            <person name="Saif S."/>
            <person name="Shea T."/>
            <person name="Sisk P."/>
            <person name="Sykes S."/>
            <person name="Wortman J."/>
            <person name="Nusbaum C."/>
            <person name="Birren B."/>
        </authorList>
    </citation>
    <scope>NUCLEOTIDE SEQUENCE [LARGE SCALE GENOMIC DNA]</scope>
    <source>
        <strain evidence="2">Santa Lucia</strain>
    </source>
</reference>
<keyword evidence="1" id="KW-0472">Membrane</keyword>
<evidence type="ECO:0000313" key="2">
    <source>
        <dbReference type="EMBL" id="EUT72694.1"/>
    </source>
</evidence>
<proteinExistence type="predicted"/>
<dbReference type="AlphaFoldDB" id="W7FFV1"/>
<sequence length="51" mass="6175">MHNHVQHNSFTTTILNYVIIIVLLRSITIFILPKYYQFYVLPCTYTHNYVQ</sequence>